<gene>
    <name evidence="2" type="ORF">GCU60_19685</name>
</gene>
<protein>
    <recommendedName>
        <fullName evidence="4">Secreted protein</fullName>
    </recommendedName>
</protein>
<comment type="caution">
    <text evidence="2">The sequence shown here is derived from an EMBL/GenBank/DDBJ whole genome shotgun (WGS) entry which is preliminary data.</text>
</comment>
<sequence length="156" mass="16759">MNRLRRASTVIGLSLAVVVGSGIAASAAFSDTTSVQQSITAGTVAAPASMRIDDYCSTTTSSYWNGTTTVYTTNYWYNATITWPASTTTRGVTGYRVMAHLNNGQSVLMEQTTATTRTVSARVERAYLNYSPRISIITLTSYGWTAETPRSAVLAC</sequence>
<evidence type="ECO:0000313" key="2">
    <source>
        <dbReference type="EMBL" id="NEK87963.1"/>
    </source>
</evidence>
<keyword evidence="1" id="KW-0732">Signal</keyword>
<name>A0A6L9W7A8_9ACTN</name>
<proteinExistence type="predicted"/>
<feature type="signal peptide" evidence="1">
    <location>
        <begin position="1"/>
        <end position="30"/>
    </location>
</feature>
<reference evidence="2 3" key="1">
    <citation type="submission" date="2019-12" db="EMBL/GenBank/DDBJ databases">
        <title>the WGS of Blastococcus saxobsidens 67B17.</title>
        <authorList>
            <person name="Jiang Z."/>
        </authorList>
    </citation>
    <scope>NUCLEOTIDE SEQUENCE [LARGE SCALE GENOMIC DNA]</scope>
    <source>
        <strain evidence="2 3">67B17</strain>
    </source>
</reference>
<dbReference type="Proteomes" id="UP000479241">
    <property type="component" value="Unassembled WGS sequence"/>
</dbReference>
<dbReference type="AlphaFoldDB" id="A0A6L9W7A8"/>
<accession>A0A6L9W7A8</accession>
<feature type="chain" id="PRO_5039497445" description="Secreted protein" evidence="1">
    <location>
        <begin position="31"/>
        <end position="156"/>
    </location>
</feature>
<evidence type="ECO:0008006" key="4">
    <source>
        <dbReference type="Google" id="ProtNLM"/>
    </source>
</evidence>
<organism evidence="2 3">
    <name type="scientific">Blastococcus saxobsidens</name>
    <dbReference type="NCBI Taxonomy" id="138336"/>
    <lineage>
        <taxon>Bacteria</taxon>
        <taxon>Bacillati</taxon>
        <taxon>Actinomycetota</taxon>
        <taxon>Actinomycetes</taxon>
        <taxon>Geodermatophilales</taxon>
        <taxon>Geodermatophilaceae</taxon>
        <taxon>Blastococcus</taxon>
    </lineage>
</organism>
<evidence type="ECO:0000256" key="1">
    <source>
        <dbReference type="SAM" id="SignalP"/>
    </source>
</evidence>
<dbReference type="EMBL" id="JAAGWG010000068">
    <property type="protein sequence ID" value="NEK87963.1"/>
    <property type="molecule type" value="Genomic_DNA"/>
</dbReference>
<evidence type="ECO:0000313" key="3">
    <source>
        <dbReference type="Proteomes" id="UP000479241"/>
    </source>
</evidence>
<dbReference type="RefSeq" id="WP_163208339.1">
    <property type="nucleotide sequence ID" value="NZ_JAAGWG010000068.1"/>
</dbReference>